<evidence type="ECO:0000256" key="2">
    <source>
        <dbReference type="ARBA" id="ARBA00022643"/>
    </source>
</evidence>
<dbReference type="Pfam" id="PF00296">
    <property type="entry name" value="Bac_luciferase"/>
    <property type="match status" value="1"/>
</dbReference>
<keyword evidence="7" id="KW-1185">Reference proteome</keyword>
<organism evidence="6 7">
    <name type="scientific">Methylopila henanensis</name>
    <dbReference type="NCBI Taxonomy" id="873516"/>
    <lineage>
        <taxon>Bacteria</taxon>
        <taxon>Pseudomonadati</taxon>
        <taxon>Pseudomonadota</taxon>
        <taxon>Alphaproteobacteria</taxon>
        <taxon>Hyphomicrobiales</taxon>
        <taxon>Methylopilaceae</taxon>
        <taxon>Methylopila</taxon>
    </lineage>
</organism>
<evidence type="ECO:0000256" key="1">
    <source>
        <dbReference type="ARBA" id="ARBA00022630"/>
    </source>
</evidence>
<evidence type="ECO:0000313" key="7">
    <source>
        <dbReference type="Proteomes" id="UP001597308"/>
    </source>
</evidence>
<dbReference type="Gene3D" id="3.20.20.30">
    <property type="entry name" value="Luciferase-like domain"/>
    <property type="match status" value="1"/>
</dbReference>
<dbReference type="GO" id="GO:0004497">
    <property type="term" value="F:monooxygenase activity"/>
    <property type="evidence" value="ECO:0007669"/>
    <property type="project" value="UniProtKB-KW"/>
</dbReference>
<dbReference type="CDD" id="cd01094">
    <property type="entry name" value="Alkanesulfonate_monoxygenase"/>
    <property type="match status" value="1"/>
</dbReference>
<gene>
    <name evidence="6" type="primary">sfnG</name>
    <name evidence="6" type="ORF">ACFSCV_17040</name>
</gene>
<dbReference type="InterPro" id="IPR036661">
    <property type="entry name" value="Luciferase-like_sf"/>
</dbReference>
<dbReference type="RefSeq" id="WP_378800782.1">
    <property type="nucleotide sequence ID" value="NZ_JBHUER010000011.1"/>
</dbReference>
<evidence type="ECO:0000256" key="4">
    <source>
        <dbReference type="ARBA" id="ARBA00023033"/>
    </source>
</evidence>
<dbReference type="PANTHER" id="PTHR42847">
    <property type="entry name" value="ALKANESULFONATE MONOOXYGENASE"/>
    <property type="match status" value="1"/>
</dbReference>
<reference evidence="7" key="1">
    <citation type="journal article" date="2019" name="Int. J. Syst. Evol. Microbiol.">
        <title>The Global Catalogue of Microorganisms (GCM) 10K type strain sequencing project: providing services to taxonomists for standard genome sequencing and annotation.</title>
        <authorList>
            <consortium name="The Broad Institute Genomics Platform"/>
            <consortium name="The Broad Institute Genome Sequencing Center for Infectious Disease"/>
            <person name="Wu L."/>
            <person name="Ma J."/>
        </authorList>
    </citation>
    <scope>NUCLEOTIDE SEQUENCE [LARGE SCALE GENOMIC DNA]</scope>
    <source>
        <strain evidence="7">KCTC 23707</strain>
    </source>
</reference>
<comment type="caution">
    <text evidence="6">The sequence shown here is derived from an EMBL/GenBank/DDBJ whole genome shotgun (WGS) entry which is preliminary data.</text>
</comment>
<accession>A0ABW4K959</accession>
<dbReference type="EC" id="1.14.14.35" evidence="6"/>
<proteinExistence type="predicted"/>
<dbReference type="NCBIfam" id="TIGR04021">
    <property type="entry name" value="LLM_DMSO2_sfnG"/>
    <property type="match status" value="1"/>
</dbReference>
<dbReference type="InterPro" id="IPR011251">
    <property type="entry name" value="Luciferase-like_dom"/>
</dbReference>
<feature type="domain" description="Luciferase-like" evidence="5">
    <location>
        <begin position="10"/>
        <end position="333"/>
    </location>
</feature>
<keyword evidence="3 6" id="KW-0560">Oxidoreductase</keyword>
<dbReference type="InterPro" id="IPR050172">
    <property type="entry name" value="SsuD_RutA_monooxygenase"/>
</dbReference>
<dbReference type="SUPFAM" id="SSF51679">
    <property type="entry name" value="Bacterial luciferase-like"/>
    <property type="match status" value="1"/>
</dbReference>
<keyword evidence="1" id="KW-0285">Flavoprotein</keyword>
<dbReference type="EMBL" id="JBHUER010000011">
    <property type="protein sequence ID" value="MFD1704715.1"/>
    <property type="molecule type" value="Genomic_DNA"/>
</dbReference>
<protein>
    <submittedName>
        <fullName evidence="6">Dimethylsulfone monooxygenase SfnG</fullName>
        <ecNumber evidence="6">1.14.14.35</ecNumber>
    </submittedName>
</protein>
<name>A0ABW4K959_9HYPH</name>
<dbReference type="InterPro" id="IPR024014">
    <property type="entry name" value="DMSO2_SphG"/>
</dbReference>
<keyword evidence="2" id="KW-0288">FMN</keyword>
<evidence type="ECO:0000259" key="5">
    <source>
        <dbReference type="Pfam" id="PF00296"/>
    </source>
</evidence>
<keyword evidence="4 6" id="KW-0503">Monooxygenase</keyword>
<evidence type="ECO:0000256" key="3">
    <source>
        <dbReference type="ARBA" id="ARBA00023002"/>
    </source>
</evidence>
<evidence type="ECO:0000313" key="6">
    <source>
        <dbReference type="EMBL" id="MFD1704715.1"/>
    </source>
</evidence>
<sequence length="372" mass="41883">MRPHKVKPPMKFAHWVPNVSGGLVVSKVPQRTDWSLDYNVALAKIAEEAGFEFALTQTRFMGSYGAEYQHDSMMFSAALLANTERLNVITAILPGLFHPGVVAKQGATADQIFNGRWSIHVVSGWFREEYDALGVEWPDHDERYARSREFIEILRGAWTEDDFAFDGKYWKISGYSIKPKPLILPDRPTPIIFQGGNSTAAQKMAAAVSDYYFMNGNSPAGHKEQIDNIRKMSAAHGRKVRFGANAFVIARESEDEAWDELKKIVNSADHEAVQQFRGDIKEAGQSTNDKVGMWVGSSEKDLVQYNDGFKTGLIGTPRQIAERIHNLKKIGVDLVLCGFLHFHEETRFFGERVIPLVRELEESDPVHELRAA</sequence>
<dbReference type="Proteomes" id="UP001597308">
    <property type="component" value="Unassembled WGS sequence"/>
</dbReference>
<dbReference type="PANTHER" id="PTHR42847:SF4">
    <property type="entry name" value="ALKANESULFONATE MONOOXYGENASE-RELATED"/>
    <property type="match status" value="1"/>
</dbReference>